<proteinExistence type="predicted"/>
<sequence>DDLSSTHMTFNFEVIVRKEDWNIDKKIKPDIAMAFHVPNHGDLLLQLEFIPSRNEHDYSIFSSAVAVKKTLEFTKLYYKYLIFPFQLTPVEFIFINKPNNDEVDNCFRRIDVPRYVDRKDIFDSCIYPQQVDSDQGMFSKLLFWQGKSLKVPDTAHNLEYCAEAHLRREFNAIEQCEIRDVNQVYEKILSVHSSLSNARKANIVDKKDMDFYDSNASKVCN</sequence>
<name>A0A1X7TM97_AMPQE</name>
<dbReference type="InParanoid" id="A0A1X7TM97"/>
<reference evidence="1" key="1">
    <citation type="submission" date="2017-05" db="UniProtKB">
        <authorList>
            <consortium name="EnsemblMetazoa"/>
        </authorList>
    </citation>
    <scope>IDENTIFICATION</scope>
</reference>
<accession>A0A1X7TM97</accession>
<protein>
    <submittedName>
        <fullName evidence="1">Uncharacterized protein</fullName>
    </submittedName>
</protein>
<evidence type="ECO:0000313" key="1">
    <source>
        <dbReference type="EnsemblMetazoa" id="Aqu2.1.15768_001"/>
    </source>
</evidence>
<organism evidence="1">
    <name type="scientific">Amphimedon queenslandica</name>
    <name type="common">Sponge</name>
    <dbReference type="NCBI Taxonomy" id="400682"/>
    <lineage>
        <taxon>Eukaryota</taxon>
        <taxon>Metazoa</taxon>
        <taxon>Porifera</taxon>
        <taxon>Demospongiae</taxon>
        <taxon>Heteroscleromorpha</taxon>
        <taxon>Haplosclerida</taxon>
        <taxon>Niphatidae</taxon>
        <taxon>Amphimedon</taxon>
    </lineage>
</organism>
<dbReference type="EnsemblMetazoa" id="Aqu2.1.15768_001">
    <property type="protein sequence ID" value="Aqu2.1.15768_001"/>
    <property type="gene ID" value="Aqu2.1.15768"/>
</dbReference>
<dbReference type="AlphaFoldDB" id="A0A1X7TM97"/>
<dbReference type="OrthoDB" id="2423195at2759"/>